<evidence type="ECO:0000256" key="6">
    <source>
        <dbReference type="ARBA" id="ARBA00022827"/>
    </source>
</evidence>
<dbReference type="PANTHER" id="PTHR11103">
    <property type="entry name" value="SLR1189 PROTEIN"/>
    <property type="match status" value="1"/>
</dbReference>
<comment type="cofactor">
    <cofactor evidence="1">
        <name>FAD</name>
        <dbReference type="ChEBI" id="CHEBI:57692"/>
    </cofactor>
</comment>
<dbReference type="InterPro" id="IPR036589">
    <property type="entry name" value="HCY_dom_sf"/>
</dbReference>
<reference evidence="10" key="1">
    <citation type="journal article" date="2021" name="PeerJ">
        <title>Extensive microbial diversity within the chicken gut microbiome revealed by metagenomics and culture.</title>
        <authorList>
            <person name="Gilroy R."/>
            <person name="Ravi A."/>
            <person name="Getino M."/>
            <person name="Pursley I."/>
            <person name="Horton D.L."/>
            <person name="Alikhan N.F."/>
            <person name="Baker D."/>
            <person name="Gharbi K."/>
            <person name="Hall N."/>
            <person name="Watson M."/>
            <person name="Adriaenssens E.M."/>
            <person name="Foster-Nyarko E."/>
            <person name="Jarju S."/>
            <person name="Secka A."/>
            <person name="Antonio M."/>
            <person name="Oren A."/>
            <person name="Chaudhuri R.R."/>
            <person name="La Ragione R."/>
            <person name="Hildebrand F."/>
            <person name="Pallen M.J."/>
        </authorList>
    </citation>
    <scope>NUCLEOTIDE SEQUENCE</scope>
    <source>
        <strain evidence="10">CHK179-28034</strain>
    </source>
</reference>
<dbReference type="EMBL" id="DXBR01000049">
    <property type="protein sequence ID" value="HIZ39278.1"/>
    <property type="molecule type" value="Genomic_DNA"/>
</dbReference>
<keyword evidence="4" id="KW-0285">Flavoprotein</keyword>
<dbReference type="Pfam" id="PF02219">
    <property type="entry name" value="MTHFR"/>
    <property type="match status" value="1"/>
</dbReference>
<evidence type="ECO:0000256" key="3">
    <source>
        <dbReference type="ARBA" id="ARBA00022603"/>
    </source>
</evidence>
<evidence type="ECO:0000256" key="5">
    <source>
        <dbReference type="ARBA" id="ARBA00022679"/>
    </source>
</evidence>
<dbReference type="GO" id="GO:0006555">
    <property type="term" value="P:methionine metabolic process"/>
    <property type="evidence" value="ECO:0007669"/>
    <property type="project" value="InterPro"/>
</dbReference>
<dbReference type="GO" id="GO:0004489">
    <property type="term" value="F:methylenetetrahydrofolate reductase [NAD(P)H] activity"/>
    <property type="evidence" value="ECO:0007669"/>
    <property type="project" value="UniProtKB-EC"/>
</dbReference>
<evidence type="ECO:0000256" key="7">
    <source>
        <dbReference type="ARBA" id="ARBA00023002"/>
    </source>
</evidence>
<name>A0A9D2J7F5_9FIRM</name>
<feature type="binding site" evidence="8">
    <location>
        <position position="286"/>
    </location>
    <ligand>
        <name>Zn(2+)</name>
        <dbReference type="ChEBI" id="CHEBI:29105"/>
    </ligand>
</feature>
<evidence type="ECO:0000313" key="10">
    <source>
        <dbReference type="EMBL" id="HIZ39278.1"/>
    </source>
</evidence>
<dbReference type="Proteomes" id="UP000824049">
    <property type="component" value="Unassembled WGS sequence"/>
</dbReference>
<dbReference type="InterPro" id="IPR003171">
    <property type="entry name" value="Mehydrof_redctse-like"/>
</dbReference>
<keyword evidence="5 8" id="KW-0808">Transferase</keyword>
<dbReference type="SUPFAM" id="SSF51730">
    <property type="entry name" value="FAD-linked oxidoreductase"/>
    <property type="match status" value="1"/>
</dbReference>
<comment type="caution">
    <text evidence="10">The sequence shown here is derived from an EMBL/GenBank/DDBJ whole genome shotgun (WGS) entry which is preliminary data.</text>
</comment>
<evidence type="ECO:0000313" key="11">
    <source>
        <dbReference type="Proteomes" id="UP000824049"/>
    </source>
</evidence>
<dbReference type="Pfam" id="PF02574">
    <property type="entry name" value="S-methyl_trans"/>
    <property type="match status" value="1"/>
</dbReference>
<dbReference type="NCBIfam" id="NF006396">
    <property type="entry name" value="PRK08645.1"/>
    <property type="match status" value="1"/>
</dbReference>
<dbReference type="InterPro" id="IPR029041">
    <property type="entry name" value="FAD-linked_oxidoreductase-like"/>
</dbReference>
<dbReference type="PROSITE" id="PS50970">
    <property type="entry name" value="HCY"/>
    <property type="match status" value="1"/>
</dbReference>
<dbReference type="CDD" id="cd00537">
    <property type="entry name" value="MTHFR"/>
    <property type="match status" value="1"/>
</dbReference>
<comment type="pathway">
    <text evidence="2">One-carbon metabolism; tetrahydrofolate interconversion.</text>
</comment>
<dbReference type="Gene3D" id="3.20.20.220">
    <property type="match status" value="1"/>
</dbReference>
<keyword evidence="8" id="KW-0862">Zinc</keyword>
<dbReference type="EC" id="1.5.1.20" evidence="10"/>
<gene>
    <name evidence="10" type="ORF">H9968_05015</name>
</gene>
<evidence type="ECO:0000259" key="9">
    <source>
        <dbReference type="PROSITE" id="PS50970"/>
    </source>
</evidence>
<feature type="binding site" evidence="8">
    <location>
        <position position="285"/>
    </location>
    <ligand>
        <name>Zn(2+)</name>
        <dbReference type="ChEBI" id="CHEBI:29105"/>
    </ligand>
</feature>
<keyword evidence="3 8" id="KW-0489">Methyltransferase</keyword>
<reference evidence="10" key="2">
    <citation type="submission" date="2021-04" db="EMBL/GenBank/DDBJ databases">
        <authorList>
            <person name="Gilroy R."/>
        </authorList>
    </citation>
    <scope>NUCLEOTIDE SEQUENCE</scope>
    <source>
        <strain evidence="10">CHK179-28034</strain>
    </source>
</reference>
<dbReference type="GO" id="GO:0046872">
    <property type="term" value="F:metal ion binding"/>
    <property type="evidence" value="ECO:0007669"/>
    <property type="project" value="UniProtKB-KW"/>
</dbReference>
<organism evidence="10 11">
    <name type="scientific">Candidatus Anaerobutyricum stercoris</name>
    <dbReference type="NCBI Taxonomy" id="2838457"/>
    <lineage>
        <taxon>Bacteria</taxon>
        <taxon>Bacillati</taxon>
        <taxon>Bacillota</taxon>
        <taxon>Clostridia</taxon>
        <taxon>Lachnospirales</taxon>
        <taxon>Lachnospiraceae</taxon>
        <taxon>Anaerobutyricum</taxon>
    </lineage>
</organism>
<dbReference type="InterPro" id="IPR003726">
    <property type="entry name" value="HCY_dom"/>
</dbReference>
<evidence type="ECO:0000256" key="4">
    <source>
        <dbReference type="ARBA" id="ARBA00022630"/>
    </source>
</evidence>
<keyword evidence="8" id="KW-0479">Metal-binding</keyword>
<feature type="domain" description="Hcy-binding" evidence="9">
    <location>
        <begin position="1"/>
        <end position="300"/>
    </location>
</feature>
<dbReference type="EC" id="2.1.1.10" evidence="10"/>
<dbReference type="Gene3D" id="3.20.20.330">
    <property type="entry name" value="Homocysteine-binding-like domain"/>
    <property type="match status" value="1"/>
</dbReference>
<dbReference type="GO" id="GO:0032259">
    <property type="term" value="P:methylation"/>
    <property type="evidence" value="ECO:0007669"/>
    <property type="project" value="UniProtKB-KW"/>
</dbReference>
<keyword evidence="6" id="KW-0274">FAD</keyword>
<comment type="cofactor">
    <cofactor evidence="8">
        <name>Zn(2+)</name>
        <dbReference type="ChEBI" id="CHEBI:29105"/>
    </cofactor>
</comment>
<accession>A0A9D2J7F5</accession>
<keyword evidence="7 10" id="KW-0560">Oxidoreductase</keyword>
<dbReference type="AlphaFoldDB" id="A0A9D2J7F5"/>
<evidence type="ECO:0000256" key="2">
    <source>
        <dbReference type="ARBA" id="ARBA00004777"/>
    </source>
</evidence>
<proteinExistence type="predicted"/>
<sequence length="633" mass="69992">MKIRDYLKEHILLTDGAMGTYFDEQTGGEFVCSEEANLFQPDIIAGIHQSYIEAGAALIRSNTFSANRKTYREIMSKHGQEADDAGFVRFVQKGYAIAREAAESAARDGKIVFAAADIGPIYEDSESSQEEMQEEYREIVDAFLEMGADIFVLETFPDERYVLFLAEYIRGKRPDAFVIGQFSFVPTGYGRTGFHYKTVLKKAAGSGLLDGVGLNCGIGAAHMERFLRSWLEESGMPEQVVLTALPNCGYPQIVRGHAVYSDSVAYFGEKAANLAELGAGILGGCCGTTPEYIREIAGKLRGDTGKEMPKIRLVRRKHVTGATEAGAKDKRTAEKNVVETKVLRQNTFLQKLKKGEPVIAVELDPPFDAQMDKLMNGAHLLADTPADVITIADSPLARSRADALLTAVKIQQETGIPVMPHLACRDRNRIAIRSGLLGAYVNDVRNVLIVTGDPVGRDERTFTKSVFDFNSIKLMEFLNSLNGELFADDPFCYGGALNQNGARTDKIAERMKRKIDAGCQFFLTQPVYSEEELERLAFLQKETGAKILIGIMPLVSYRNALFIKNEMPGIHVPDEVLAQYSPDGSREEWEQTAAEISKKVITAGKDVGAGYYFMTPFHRVSLIKRIMETCVPE</sequence>
<protein>
    <submittedName>
        <fullName evidence="10">Bifunctional homocysteine S-methyltransferase/methylenetetrahydrofolate reductase</fullName>
        <ecNumber evidence="10">1.5.1.20</ecNumber>
        <ecNumber evidence="10">2.1.1.10</ecNumber>
    </submittedName>
</protein>
<feature type="binding site" evidence="8">
    <location>
        <position position="216"/>
    </location>
    <ligand>
        <name>Zn(2+)</name>
        <dbReference type="ChEBI" id="CHEBI:29105"/>
    </ligand>
</feature>
<dbReference type="SUPFAM" id="SSF82282">
    <property type="entry name" value="Homocysteine S-methyltransferase"/>
    <property type="match status" value="1"/>
</dbReference>
<dbReference type="PANTHER" id="PTHR11103:SF18">
    <property type="entry name" value="SLR1189 PROTEIN"/>
    <property type="match status" value="1"/>
</dbReference>
<evidence type="ECO:0000256" key="8">
    <source>
        <dbReference type="PROSITE-ProRule" id="PRU00333"/>
    </source>
</evidence>
<evidence type="ECO:0000256" key="1">
    <source>
        <dbReference type="ARBA" id="ARBA00001974"/>
    </source>
</evidence>
<dbReference type="GO" id="GO:0008168">
    <property type="term" value="F:methyltransferase activity"/>
    <property type="evidence" value="ECO:0007669"/>
    <property type="project" value="UniProtKB-UniRule"/>
</dbReference>